<keyword evidence="3" id="KW-1185">Reference proteome</keyword>
<dbReference type="AlphaFoldDB" id="A0A4U3KUF5"/>
<feature type="transmembrane region" description="Helical" evidence="1">
    <location>
        <begin position="39"/>
        <end position="57"/>
    </location>
</feature>
<keyword evidence="1" id="KW-0472">Membrane</keyword>
<evidence type="ECO:0000256" key="1">
    <source>
        <dbReference type="SAM" id="Phobius"/>
    </source>
</evidence>
<evidence type="ECO:0000313" key="2">
    <source>
        <dbReference type="EMBL" id="TKK65399.1"/>
    </source>
</evidence>
<keyword evidence="1" id="KW-1133">Transmembrane helix</keyword>
<comment type="caution">
    <text evidence="2">The sequence shown here is derived from an EMBL/GenBank/DDBJ whole genome shotgun (WGS) entry which is preliminary data.</text>
</comment>
<reference evidence="2 3" key="1">
    <citation type="submission" date="2019-05" db="EMBL/GenBank/DDBJ databases">
        <title>Panacibacter sp. strain 17mud1-8 Genome sequencing and assembly.</title>
        <authorList>
            <person name="Chhetri G."/>
        </authorList>
    </citation>
    <scope>NUCLEOTIDE SEQUENCE [LARGE SCALE GENOMIC DNA]</scope>
    <source>
        <strain evidence="2 3">17mud1-8</strain>
    </source>
</reference>
<sequence>MRLLLYQDITLNIALPIIAGSFIYLTFEPFGSHKIINNYLPDGLWAYALMSTILIIWSRVINFVWVVASLILFIVFETLQYYHIAQGTGDCWDILTYSVFGFIALLTNKYFTAIK</sequence>
<dbReference type="RefSeq" id="WP_137263597.1">
    <property type="nucleotide sequence ID" value="NZ_SZQL01000021.1"/>
</dbReference>
<evidence type="ECO:0008006" key="4">
    <source>
        <dbReference type="Google" id="ProtNLM"/>
    </source>
</evidence>
<dbReference type="OrthoDB" id="1069342at2"/>
<dbReference type="Proteomes" id="UP000305848">
    <property type="component" value="Unassembled WGS sequence"/>
</dbReference>
<gene>
    <name evidence="2" type="ORF">FC093_20020</name>
</gene>
<organism evidence="2 3">
    <name type="scientific">Ilyomonas limi</name>
    <dbReference type="NCBI Taxonomy" id="2575867"/>
    <lineage>
        <taxon>Bacteria</taxon>
        <taxon>Pseudomonadati</taxon>
        <taxon>Bacteroidota</taxon>
        <taxon>Chitinophagia</taxon>
        <taxon>Chitinophagales</taxon>
        <taxon>Chitinophagaceae</taxon>
        <taxon>Ilyomonas</taxon>
    </lineage>
</organism>
<proteinExistence type="predicted"/>
<feature type="transmembrane region" description="Helical" evidence="1">
    <location>
        <begin position="64"/>
        <end position="82"/>
    </location>
</feature>
<accession>A0A4U3KUF5</accession>
<dbReference type="EMBL" id="SZQL01000021">
    <property type="protein sequence ID" value="TKK65399.1"/>
    <property type="molecule type" value="Genomic_DNA"/>
</dbReference>
<keyword evidence="1" id="KW-0812">Transmembrane</keyword>
<feature type="transmembrane region" description="Helical" evidence="1">
    <location>
        <begin position="94"/>
        <end position="111"/>
    </location>
</feature>
<protein>
    <recommendedName>
        <fullName evidence="4">VanZ-like domain-containing protein</fullName>
    </recommendedName>
</protein>
<name>A0A4U3KUF5_9BACT</name>
<feature type="transmembrane region" description="Helical" evidence="1">
    <location>
        <begin position="9"/>
        <end position="27"/>
    </location>
</feature>
<evidence type="ECO:0000313" key="3">
    <source>
        <dbReference type="Proteomes" id="UP000305848"/>
    </source>
</evidence>